<dbReference type="PROSITE" id="PS51935">
    <property type="entry name" value="NLPC_P60"/>
    <property type="match status" value="1"/>
</dbReference>
<dbReference type="EMBL" id="CP029210">
    <property type="protein sequence ID" value="AWI53673.1"/>
    <property type="molecule type" value="Genomic_DNA"/>
</dbReference>
<evidence type="ECO:0000256" key="2">
    <source>
        <dbReference type="ARBA" id="ARBA00022670"/>
    </source>
</evidence>
<sequence length="237" mass="25719">MRFEIRPGGGSSPGLRALKQRLASLTTVVALVLVSVTASLTVTPASHAQSIVAPAQAASAPARTESEDPVSRFLSDRGLLPNTRPVVDFAQQMRGKASDMASELVLSAMNFLGVPYRRGGQSREQGFDCSGFTRHVFENSVGLILPRRAIEQANSPDLIPVQQSELKPGDLVFFNTLRHTFSHVGIYIGDNKFIHSPRAGGAVRVEDMRVSYWQQRFDGARRAPAMVARPPGIEAPK</sequence>
<dbReference type="KEGG" id="aon:DEH84_09670"/>
<dbReference type="Gene3D" id="3.90.1720.10">
    <property type="entry name" value="endopeptidase domain like (from Nostoc punctiforme)"/>
    <property type="match status" value="1"/>
</dbReference>
<keyword evidence="4" id="KW-0788">Thiol protease</keyword>
<organism evidence="7 8">
    <name type="scientific">Aquabacterium olei</name>
    <dbReference type="NCBI Taxonomy" id="1296669"/>
    <lineage>
        <taxon>Bacteria</taxon>
        <taxon>Pseudomonadati</taxon>
        <taxon>Pseudomonadota</taxon>
        <taxon>Betaproteobacteria</taxon>
        <taxon>Burkholderiales</taxon>
        <taxon>Aquabacterium</taxon>
    </lineage>
</organism>
<reference evidence="7 8" key="1">
    <citation type="submission" date="2018-05" db="EMBL/GenBank/DDBJ databases">
        <title>complete genome sequence of Aquabacterium olei NBRC 110486.</title>
        <authorList>
            <person name="Tang B."/>
            <person name="Chang J."/>
            <person name="Zhang L."/>
            <person name="Yang H."/>
        </authorList>
    </citation>
    <scope>NUCLEOTIDE SEQUENCE [LARGE SCALE GENOMIC DNA]</scope>
    <source>
        <strain evidence="7 8">NBRC 110486</strain>
    </source>
</reference>
<comment type="similarity">
    <text evidence="1">Belongs to the peptidase C40 family.</text>
</comment>
<dbReference type="AlphaFoldDB" id="A0A2U8FRK0"/>
<proteinExistence type="inferred from homology"/>
<dbReference type="InterPro" id="IPR051202">
    <property type="entry name" value="Peptidase_C40"/>
</dbReference>
<evidence type="ECO:0000313" key="8">
    <source>
        <dbReference type="Proteomes" id="UP000244892"/>
    </source>
</evidence>
<evidence type="ECO:0000259" key="6">
    <source>
        <dbReference type="PROSITE" id="PS51935"/>
    </source>
</evidence>
<evidence type="ECO:0000313" key="7">
    <source>
        <dbReference type="EMBL" id="AWI53673.1"/>
    </source>
</evidence>
<feature type="region of interest" description="Disordered" evidence="5">
    <location>
        <begin position="55"/>
        <end position="77"/>
    </location>
</feature>
<keyword evidence="3" id="KW-0378">Hydrolase</keyword>
<protein>
    <submittedName>
        <fullName evidence="7">NlpC/P60 family protein</fullName>
    </submittedName>
</protein>
<dbReference type="InterPro" id="IPR000064">
    <property type="entry name" value="NLP_P60_dom"/>
</dbReference>
<gene>
    <name evidence="7" type="ORF">DEH84_09670</name>
</gene>
<name>A0A2U8FRK0_9BURK</name>
<dbReference type="Proteomes" id="UP000244892">
    <property type="component" value="Chromosome"/>
</dbReference>
<evidence type="ECO:0000256" key="3">
    <source>
        <dbReference type="ARBA" id="ARBA00022801"/>
    </source>
</evidence>
<keyword evidence="2" id="KW-0645">Protease</keyword>
<keyword evidence="8" id="KW-1185">Reference proteome</keyword>
<dbReference type="Pfam" id="PF00877">
    <property type="entry name" value="NLPC_P60"/>
    <property type="match status" value="1"/>
</dbReference>
<dbReference type="InterPro" id="IPR038765">
    <property type="entry name" value="Papain-like_cys_pep_sf"/>
</dbReference>
<dbReference type="GO" id="GO:0008234">
    <property type="term" value="F:cysteine-type peptidase activity"/>
    <property type="evidence" value="ECO:0007669"/>
    <property type="project" value="UniProtKB-KW"/>
</dbReference>
<dbReference type="RefSeq" id="WP_109036673.1">
    <property type="nucleotide sequence ID" value="NZ_CP029210.1"/>
</dbReference>
<evidence type="ECO:0000256" key="1">
    <source>
        <dbReference type="ARBA" id="ARBA00007074"/>
    </source>
</evidence>
<dbReference type="OrthoDB" id="9807055at2"/>
<dbReference type="GO" id="GO:0006508">
    <property type="term" value="P:proteolysis"/>
    <property type="evidence" value="ECO:0007669"/>
    <property type="project" value="UniProtKB-KW"/>
</dbReference>
<evidence type="ECO:0000256" key="4">
    <source>
        <dbReference type="ARBA" id="ARBA00022807"/>
    </source>
</evidence>
<dbReference type="PANTHER" id="PTHR47053">
    <property type="entry name" value="MUREIN DD-ENDOPEPTIDASE MEPH-RELATED"/>
    <property type="match status" value="1"/>
</dbReference>
<dbReference type="PANTHER" id="PTHR47053:SF1">
    <property type="entry name" value="MUREIN DD-ENDOPEPTIDASE MEPH-RELATED"/>
    <property type="match status" value="1"/>
</dbReference>
<dbReference type="SUPFAM" id="SSF54001">
    <property type="entry name" value="Cysteine proteinases"/>
    <property type="match status" value="1"/>
</dbReference>
<evidence type="ECO:0000256" key="5">
    <source>
        <dbReference type="SAM" id="MobiDB-lite"/>
    </source>
</evidence>
<feature type="domain" description="NlpC/P60" evidence="6">
    <location>
        <begin position="98"/>
        <end position="224"/>
    </location>
</feature>
<accession>A0A2U8FRK0</accession>